<dbReference type="OrthoDB" id="9792428at2"/>
<dbReference type="STRING" id="1799789.AX660_01090"/>
<accession>A0A148KMU9</accession>
<sequence>MFVFRFYCSVLLTLAFCANSAAQTELKPTVKSVEAAARVYFIGNSFSYYNNGIATHYANLIRTSDFWRKGGFTTRQKTISGGRLAEDVAGFNELLALPPTQSWDVVVLQEYSNGPIKNENTVAEFQQASSELAKIVREHNARPVFFMTWAYKRDLPMVQQLRDAYVTQGNKLDMLVAPVGLAFAASQEKFPAIELYTQDVQGLDDQAQVVYQAIEKHPSLAGSYLAACVFYATLQGKSPVGIRYTAGLPLEQAKQLQDIAWQTTEQFFKE</sequence>
<evidence type="ECO:0000313" key="2">
    <source>
        <dbReference type="EMBL" id="KXI27579.1"/>
    </source>
</evidence>
<dbReference type="SUPFAM" id="SSF52266">
    <property type="entry name" value="SGNH hydrolase"/>
    <property type="match status" value="1"/>
</dbReference>
<name>A0A148KMU9_9ALTE</name>
<dbReference type="InterPro" id="IPR036514">
    <property type="entry name" value="SGNH_hydro_sf"/>
</dbReference>
<keyword evidence="1" id="KW-0732">Signal</keyword>
<dbReference type="AlphaFoldDB" id="A0A148KMU9"/>
<dbReference type="EMBL" id="LSNE01000010">
    <property type="protein sequence ID" value="KXI27579.1"/>
    <property type="molecule type" value="Genomic_DNA"/>
</dbReference>
<protein>
    <recommendedName>
        <fullName evidence="4">SGNH hydrolase-type esterase domain-containing protein</fullName>
    </recommendedName>
</protein>
<feature type="signal peptide" evidence="1">
    <location>
        <begin position="1"/>
        <end position="21"/>
    </location>
</feature>
<feature type="chain" id="PRO_5007550275" description="SGNH hydrolase-type esterase domain-containing protein" evidence="1">
    <location>
        <begin position="22"/>
        <end position="270"/>
    </location>
</feature>
<reference evidence="3" key="1">
    <citation type="submission" date="2016-02" db="EMBL/GenBank/DDBJ databases">
        <authorList>
            <person name="Schultz-Johansen M."/>
            <person name="Glaring M.A."/>
            <person name="Bech P.K."/>
            <person name="Stougaard P."/>
        </authorList>
    </citation>
    <scope>NUCLEOTIDE SEQUENCE [LARGE SCALE GENOMIC DNA]</scope>
    <source>
        <strain evidence="3">S66</strain>
    </source>
</reference>
<gene>
    <name evidence="2" type="ORF">AX660_01090</name>
</gene>
<evidence type="ECO:0000313" key="3">
    <source>
        <dbReference type="Proteomes" id="UP000070299"/>
    </source>
</evidence>
<dbReference type="GO" id="GO:0016788">
    <property type="term" value="F:hydrolase activity, acting on ester bonds"/>
    <property type="evidence" value="ECO:0007669"/>
    <property type="project" value="UniProtKB-ARBA"/>
</dbReference>
<dbReference type="RefSeq" id="WP_068380195.1">
    <property type="nucleotide sequence ID" value="NZ_LSNE01000010.1"/>
</dbReference>
<dbReference type="Gene3D" id="3.40.50.1110">
    <property type="entry name" value="SGNH hydrolase"/>
    <property type="match status" value="1"/>
</dbReference>
<evidence type="ECO:0008006" key="4">
    <source>
        <dbReference type="Google" id="ProtNLM"/>
    </source>
</evidence>
<proteinExistence type="predicted"/>
<organism evidence="2 3">
    <name type="scientific">Paraglaciecola hydrolytica</name>
    <dbReference type="NCBI Taxonomy" id="1799789"/>
    <lineage>
        <taxon>Bacteria</taxon>
        <taxon>Pseudomonadati</taxon>
        <taxon>Pseudomonadota</taxon>
        <taxon>Gammaproteobacteria</taxon>
        <taxon>Alteromonadales</taxon>
        <taxon>Alteromonadaceae</taxon>
        <taxon>Paraglaciecola</taxon>
    </lineage>
</organism>
<dbReference type="Proteomes" id="UP000070299">
    <property type="component" value="Unassembled WGS sequence"/>
</dbReference>
<evidence type="ECO:0000256" key="1">
    <source>
        <dbReference type="SAM" id="SignalP"/>
    </source>
</evidence>
<comment type="caution">
    <text evidence="2">The sequence shown here is derived from an EMBL/GenBank/DDBJ whole genome shotgun (WGS) entry which is preliminary data.</text>
</comment>
<keyword evidence="3" id="KW-1185">Reference proteome</keyword>